<reference evidence="1 2" key="1">
    <citation type="submission" date="2019-05" db="EMBL/GenBank/DDBJ databases">
        <authorList>
            <consortium name="Pathogen Informatics"/>
        </authorList>
    </citation>
    <scope>NUCLEOTIDE SEQUENCE [LARGE SCALE GENOMIC DNA]</scope>
    <source>
        <strain evidence="1 2">NCTC5385</strain>
    </source>
</reference>
<evidence type="ECO:0000313" key="1">
    <source>
        <dbReference type="EMBL" id="VTS35213.1"/>
    </source>
</evidence>
<dbReference type="Pfam" id="PF10439">
    <property type="entry name" value="Bacteriocin_IIc"/>
    <property type="match status" value="1"/>
</dbReference>
<proteinExistence type="predicted"/>
<dbReference type="RefSeq" id="WP_138068837.1">
    <property type="nucleotide sequence ID" value="NZ_LR594035.1"/>
</dbReference>
<dbReference type="InterPro" id="IPR019493">
    <property type="entry name" value="Bacteriocin_IIb_lactacin-rel"/>
</dbReference>
<protein>
    <submittedName>
        <fullName evidence="1">Bacteriocin class II with double-glycine leader peptide family protein</fullName>
    </submittedName>
</protein>
<dbReference type="AlphaFoldDB" id="A0A4U9Z4W0"/>
<organism evidence="1 2">
    <name type="scientific">Streptococcus pseudoporcinus</name>
    <dbReference type="NCBI Taxonomy" id="361101"/>
    <lineage>
        <taxon>Bacteria</taxon>
        <taxon>Bacillati</taxon>
        <taxon>Bacillota</taxon>
        <taxon>Bacilli</taxon>
        <taxon>Lactobacillales</taxon>
        <taxon>Streptococcaceae</taxon>
        <taxon>Streptococcus</taxon>
    </lineage>
</organism>
<accession>A0A4U9Z4W0</accession>
<dbReference type="Proteomes" id="UP000304914">
    <property type="component" value="Chromosome"/>
</dbReference>
<evidence type="ECO:0000313" key="2">
    <source>
        <dbReference type="Proteomes" id="UP000304914"/>
    </source>
</evidence>
<dbReference type="EMBL" id="LR594035">
    <property type="protein sequence ID" value="VTS35213.1"/>
    <property type="molecule type" value="Genomic_DNA"/>
</dbReference>
<sequence>MNIAKQNEILSDKSLLRILGGYNATDCKNHLIGGISSGAIAGGVGAGLTTLGVGGVAGAFVGAHIGAVAGGLTCVGGMIGNKF</sequence>
<gene>
    <name evidence="1" type="ORF">NCTC5385_01775</name>
</gene>
<name>A0A4U9Z4W0_9STRE</name>